<evidence type="ECO:0000313" key="2">
    <source>
        <dbReference type="WBParaSite" id="nRc.2.0.1.t46240-RA"/>
    </source>
</evidence>
<sequence length="138" mass="15230">MAEQGARDMEQAMRANLAVEQVEAKTAARGIVTDKCPFVEKVLKCCLDTRIFKNSADLYLNGVQKLLRVDGPSTTVRKLKKSLCELDIGTEFDFFGSLPIAVDRKLLSEGFMGDDKAVTLVANVIIGCYLQALKKTRL</sequence>
<name>A0A915L581_ROMCU</name>
<keyword evidence="1" id="KW-1185">Reference proteome</keyword>
<reference evidence="2" key="1">
    <citation type="submission" date="2022-11" db="UniProtKB">
        <authorList>
            <consortium name="WormBaseParasite"/>
        </authorList>
    </citation>
    <scope>IDENTIFICATION</scope>
</reference>
<dbReference type="WBParaSite" id="nRc.2.0.1.t46240-RA">
    <property type="protein sequence ID" value="nRc.2.0.1.t46240-RA"/>
    <property type="gene ID" value="nRc.2.0.1.g46240"/>
</dbReference>
<proteinExistence type="predicted"/>
<dbReference type="AlphaFoldDB" id="A0A915L581"/>
<protein>
    <submittedName>
        <fullName evidence="2">Uncharacterized protein</fullName>
    </submittedName>
</protein>
<organism evidence="1 2">
    <name type="scientific">Romanomermis culicivorax</name>
    <name type="common">Nematode worm</name>
    <dbReference type="NCBI Taxonomy" id="13658"/>
    <lineage>
        <taxon>Eukaryota</taxon>
        <taxon>Metazoa</taxon>
        <taxon>Ecdysozoa</taxon>
        <taxon>Nematoda</taxon>
        <taxon>Enoplea</taxon>
        <taxon>Dorylaimia</taxon>
        <taxon>Mermithida</taxon>
        <taxon>Mermithoidea</taxon>
        <taxon>Mermithidae</taxon>
        <taxon>Romanomermis</taxon>
    </lineage>
</organism>
<evidence type="ECO:0000313" key="1">
    <source>
        <dbReference type="Proteomes" id="UP000887565"/>
    </source>
</evidence>
<accession>A0A915L581</accession>
<dbReference type="Proteomes" id="UP000887565">
    <property type="component" value="Unplaced"/>
</dbReference>